<dbReference type="PANTHER" id="PTHR13318:SF95">
    <property type="entry name" value="F-BOX PROTEIN YLR352W"/>
    <property type="match status" value="1"/>
</dbReference>
<proteinExistence type="predicted"/>
<evidence type="ECO:0000313" key="2">
    <source>
        <dbReference type="Proteomes" id="UP001141327"/>
    </source>
</evidence>
<keyword evidence="2" id="KW-1185">Reference proteome</keyword>
<evidence type="ECO:0000313" key="1">
    <source>
        <dbReference type="EMBL" id="KAJ4457526.1"/>
    </source>
</evidence>
<reference evidence="1" key="1">
    <citation type="journal article" date="2022" name="bioRxiv">
        <title>Genomics of Preaxostyla Flagellates Illuminates Evolutionary Transitions and the Path Towards Mitochondrial Loss.</title>
        <authorList>
            <person name="Novak L.V.F."/>
            <person name="Treitli S.C."/>
            <person name="Pyrih J."/>
            <person name="Halakuc P."/>
            <person name="Pipaliya S.V."/>
            <person name="Vacek V."/>
            <person name="Brzon O."/>
            <person name="Soukal P."/>
            <person name="Eme L."/>
            <person name="Dacks J.B."/>
            <person name="Karnkowska A."/>
            <person name="Elias M."/>
            <person name="Hampl V."/>
        </authorList>
    </citation>
    <scope>NUCLEOTIDE SEQUENCE</scope>
    <source>
        <strain evidence="1">RCP-MX</strain>
    </source>
</reference>
<accession>A0ABQ8UE55</accession>
<sequence length="597" mass="64473">MRFKELWNDWAINSLIRVQGDVERLTLTLEGANITNSCVTFLMFHLRHSLKALSLRRCHLTSRVMEEFEYCSLKELDITHCNLHVRVLPWQLTSLKCHGNTLALERGGALPSQLEELEADGLDGSAVHHLVRLVSLSLRGPTKGLNLTHFPALRTLRLDGANSTPEMLGTVPHELRSLHLAPEAARLGPLLAIIQERCPQLEELSLVVASRAANLELLACAPALQSLRRLAVVAGPGAAELLSALARSCPLLEQVQWLTSAGCGEMPVPQPRLPAFLCEAARFGLRTFNYTAPSQNDLDAVLAALCPCRQLEHLRLAGGLFCTISEPQARALTAGTPALEVFGTDNVSVSPIGLCAACSGWPRLRVLILQSGSPADPLDLAAVGAALPRLETLALWRSCVRIPVLMAFLQTARRLRVLHLQECCSPAANPGAPPPLAPPGAGPGFAPESCAGLVTDDVLEVLRGSWLRSLSLVDVFRPPGDNAECLVTQPSEQAFAELVARFRFLVQLAIHGAPAFGDVALRCLRERILGEDGHCSLRGVSLARNGLSSPWMAANLLDGVPVSILSKKPPSLAELWLHAVQPPERALRNPLSRSGYC</sequence>
<comment type="caution">
    <text evidence="1">The sequence shown here is derived from an EMBL/GenBank/DDBJ whole genome shotgun (WGS) entry which is preliminary data.</text>
</comment>
<dbReference type="InterPro" id="IPR032675">
    <property type="entry name" value="LRR_dom_sf"/>
</dbReference>
<organism evidence="1 2">
    <name type="scientific">Paratrimastix pyriformis</name>
    <dbReference type="NCBI Taxonomy" id="342808"/>
    <lineage>
        <taxon>Eukaryota</taxon>
        <taxon>Metamonada</taxon>
        <taxon>Preaxostyla</taxon>
        <taxon>Paratrimastigidae</taxon>
        <taxon>Paratrimastix</taxon>
    </lineage>
</organism>
<dbReference type="PANTHER" id="PTHR13318">
    <property type="entry name" value="PARTNER OF PAIRED, ISOFORM B-RELATED"/>
    <property type="match status" value="1"/>
</dbReference>
<dbReference type="Proteomes" id="UP001141327">
    <property type="component" value="Unassembled WGS sequence"/>
</dbReference>
<protein>
    <submittedName>
        <fullName evidence="1">Uncharacterized protein</fullName>
    </submittedName>
</protein>
<gene>
    <name evidence="1" type="ORF">PAPYR_7003</name>
</gene>
<dbReference type="Gene3D" id="3.80.10.10">
    <property type="entry name" value="Ribonuclease Inhibitor"/>
    <property type="match status" value="1"/>
</dbReference>
<name>A0ABQ8UE55_9EUKA</name>
<dbReference type="EMBL" id="JAPMOS010000045">
    <property type="protein sequence ID" value="KAJ4457526.1"/>
    <property type="molecule type" value="Genomic_DNA"/>
</dbReference>
<dbReference type="SUPFAM" id="SSF52047">
    <property type="entry name" value="RNI-like"/>
    <property type="match status" value="1"/>
</dbReference>